<evidence type="ECO:0000313" key="5">
    <source>
        <dbReference type="EMBL" id="KAJ3485705.1"/>
    </source>
</evidence>
<protein>
    <recommendedName>
        <fullName evidence="4">Fcf2 pre-rRNA processing C-terminal domain-containing protein</fullName>
    </recommendedName>
</protein>
<dbReference type="PANTHER" id="PTHR21686">
    <property type="entry name" value="DEOXYNUCLEOTIDYLTRANSFERASE TERMINAL-INTERACTING PROTEIN 2"/>
    <property type="match status" value="1"/>
</dbReference>
<dbReference type="GO" id="GO:0003723">
    <property type="term" value="F:RNA binding"/>
    <property type="evidence" value="ECO:0007669"/>
    <property type="project" value="TreeGrafter"/>
</dbReference>
<dbReference type="Proteomes" id="UP001212997">
    <property type="component" value="Unassembled WGS sequence"/>
</dbReference>
<organism evidence="5 6">
    <name type="scientific">Meripilus lineatus</name>
    <dbReference type="NCBI Taxonomy" id="2056292"/>
    <lineage>
        <taxon>Eukaryota</taxon>
        <taxon>Fungi</taxon>
        <taxon>Dikarya</taxon>
        <taxon>Basidiomycota</taxon>
        <taxon>Agaricomycotina</taxon>
        <taxon>Agaricomycetes</taxon>
        <taxon>Polyporales</taxon>
        <taxon>Meripilaceae</taxon>
        <taxon>Meripilus</taxon>
    </lineage>
</organism>
<comment type="subcellular location">
    <subcellularLocation>
        <location evidence="1">Nucleus</location>
        <location evidence="1">Nucleolus</location>
    </subcellularLocation>
</comment>
<feature type="region of interest" description="Disordered" evidence="3">
    <location>
        <begin position="1"/>
        <end position="71"/>
    </location>
</feature>
<gene>
    <name evidence="5" type="ORF">NLI96_g4757</name>
</gene>
<evidence type="ECO:0000259" key="4">
    <source>
        <dbReference type="Pfam" id="PF08698"/>
    </source>
</evidence>
<feature type="compositionally biased region" description="Basic and acidic residues" evidence="3">
    <location>
        <begin position="8"/>
        <end position="22"/>
    </location>
</feature>
<keyword evidence="2" id="KW-0539">Nucleus</keyword>
<comment type="caution">
    <text evidence="5">The sequence shown here is derived from an EMBL/GenBank/DDBJ whole genome shotgun (WGS) entry which is preliminary data.</text>
</comment>
<dbReference type="Pfam" id="PF08698">
    <property type="entry name" value="Fcf2"/>
    <property type="match status" value="1"/>
</dbReference>
<feature type="domain" description="Fcf2 pre-rRNA processing C-terminal" evidence="4">
    <location>
        <begin position="185"/>
        <end position="288"/>
    </location>
</feature>
<proteinExistence type="predicted"/>
<accession>A0AAD5V9K4</accession>
<keyword evidence="6" id="KW-1185">Reference proteome</keyword>
<evidence type="ECO:0000256" key="1">
    <source>
        <dbReference type="ARBA" id="ARBA00004604"/>
    </source>
</evidence>
<feature type="compositionally biased region" description="Low complexity" evidence="3">
    <location>
        <begin position="147"/>
        <end position="156"/>
    </location>
</feature>
<dbReference type="AlphaFoldDB" id="A0AAD5V9K4"/>
<feature type="compositionally biased region" description="Acidic residues" evidence="3">
    <location>
        <begin position="41"/>
        <end position="65"/>
    </location>
</feature>
<dbReference type="EMBL" id="JANAWD010000144">
    <property type="protein sequence ID" value="KAJ3485705.1"/>
    <property type="molecule type" value="Genomic_DNA"/>
</dbReference>
<sequence>MSTSLKAKGKERALPNPLERRSISPSEASSSSASSSASDSSESESDSEEDSSTSDDESGSDEEITQEYLESLLDKARKNLASVQPIISSPESTSDDEEDIIHLDDGQSKLPEPALPPLDPGSLPIPYIELGDLKQAGPSKARDLDAESAAKASSSKIIPDAPPPPPELTKSGNPLTKKERKALKNATAGPGWFDLPAPAEADLPRLYREVEALRLRNQLDPKRFYRKDEGEGKGIKGLPKHFAIGTIVTESTPFGAGSSDNLSRAQRKRTLVDELVDDSEAKSYAKKKFKELQSVRMAKGRGTLAKKKASRKPKW</sequence>
<feature type="compositionally biased region" description="Low complexity" evidence="3">
    <location>
        <begin position="23"/>
        <end position="40"/>
    </location>
</feature>
<name>A0AAD5V9K4_9APHY</name>
<reference evidence="5" key="1">
    <citation type="submission" date="2022-07" db="EMBL/GenBank/DDBJ databases">
        <title>Genome Sequence of Physisporinus lineatus.</title>
        <authorList>
            <person name="Buettner E."/>
        </authorList>
    </citation>
    <scope>NUCLEOTIDE SEQUENCE</scope>
    <source>
        <strain evidence="5">VT162</strain>
    </source>
</reference>
<feature type="region of interest" description="Disordered" evidence="3">
    <location>
        <begin position="84"/>
        <end position="198"/>
    </location>
</feature>
<dbReference type="InterPro" id="IPR039883">
    <property type="entry name" value="Fcf2/DNTTIP2"/>
</dbReference>
<dbReference type="GO" id="GO:0005730">
    <property type="term" value="C:nucleolus"/>
    <property type="evidence" value="ECO:0007669"/>
    <property type="project" value="UniProtKB-SubCell"/>
</dbReference>
<evidence type="ECO:0000313" key="6">
    <source>
        <dbReference type="Proteomes" id="UP001212997"/>
    </source>
</evidence>
<evidence type="ECO:0000256" key="2">
    <source>
        <dbReference type="ARBA" id="ARBA00023242"/>
    </source>
</evidence>
<evidence type="ECO:0000256" key="3">
    <source>
        <dbReference type="SAM" id="MobiDB-lite"/>
    </source>
</evidence>
<dbReference type="InterPro" id="IPR014810">
    <property type="entry name" value="Fcf2_C"/>
</dbReference>
<dbReference type="GO" id="GO:0006396">
    <property type="term" value="P:RNA processing"/>
    <property type="evidence" value="ECO:0007669"/>
    <property type="project" value="TreeGrafter"/>
</dbReference>
<dbReference type="PANTHER" id="PTHR21686:SF12">
    <property type="entry name" value="DEOXYNUCLEOTIDYLTRANSFERASE TERMINAL-INTERACTING PROTEIN 2"/>
    <property type="match status" value="1"/>
</dbReference>